<keyword evidence="8" id="KW-0325">Glycoprotein</keyword>
<dbReference type="AlphaFoldDB" id="G8NWX3"/>
<dbReference type="Gene3D" id="2.60.120.430">
    <property type="entry name" value="Galactose-binding lectin"/>
    <property type="match status" value="1"/>
</dbReference>
<evidence type="ECO:0000259" key="11">
    <source>
        <dbReference type="Pfam" id="PF11721"/>
    </source>
</evidence>
<evidence type="ECO:0000313" key="12">
    <source>
        <dbReference type="EMBL" id="AEU35501.1"/>
    </source>
</evidence>
<keyword evidence="13" id="KW-1185">Reference proteome</keyword>
<evidence type="ECO:0000256" key="1">
    <source>
        <dbReference type="ARBA" id="ARBA00004115"/>
    </source>
</evidence>
<comment type="similarity">
    <text evidence="2">Belongs to the malectin family.</text>
</comment>
<organism evidence="12 13">
    <name type="scientific">Granulicella mallensis (strain ATCC BAA-1857 / DSM 23137 / MP5ACTX8)</name>
    <dbReference type="NCBI Taxonomy" id="682795"/>
    <lineage>
        <taxon>Bacteria</taxon>
        <taxon>Pseudomonadati</taxon>
        <taxon>Acidobacteriota</taxon>
        <taxon>Terriglobia</taxon>
        <taxon>Terriglobales</taxon>
        <taxon>Acidobacteriaceae</taxon>
        <taxon>Granulicella</taxon>
    </lineage>
</organism>
<evidence type="ECO:0000256" key="10">
    <source>
        <dbReference type="SAM" id="SignalP"/>
    </source>
</evidence>
<keyword evidence="5" id="KW-0256">Endoplasmic reticulum</keyword>
<dbReference type="KEGG" id="gma:AciX8_1157"/>
<sequence length="745" mass="77256" precursor="true">MRLSITLRSKLLILSAACAVTCGFTNRAVAQYNSTIFGPNVYVFDPSVAGSVINADIASISNPTVSSGQFSSSRAAVLFKPGTYSGVSQEVGFYTSIAGLGLTPDSTVLNGGGLYLDVTDSNGNVTTNFWRSMENLRINVPAGDTETWAVSQGASLRRVHIAGGLELSNQSCGEASGGFIADATVDNGINACSQQQWYTRNSTMASFSDNVWNFVFSGDTFTSTAPSNSFPKNTILSTTPVVREKPYLYVDSSGNYNVFVPAVKSSSSGVDWTANNGLGTGSSDAISTFFIATPSNTAAQINSALASGKNLILTPGIYNLSAPISITNANTIMLGLGYPTLIPQSGSSAITVADVNGVQIADVLIDAGPTNSSVLLQVGVAGATRVSHASNPTSISDVYFRIGGAEGGSATTSLEIDSDNVILDNVWAWRADHGTGVGWTSNTASHGLVVNGDNVTALGLAVEHYQQSQVQWNGNGGETIFYQSEDPYDVPNQTSWTYNGANGYPSYEVTSNVCSHTAYGLGIYSFFDVTGVTIFQSNAILAPNVSGVNFTDMVTVMLSGSGGISNVINNTGGSTVSAGTPHDLTTYNGSGACSSTGASSVEINSGGGADSPFVADTDYTGGSSYAVSNTISTAGVNDPAPEAVYQDAHEGTATYTVPGFVAGSTHTVRLHFAELYWSTAGKRQFNVAINGVQVLNNFDIVQTAGGQYKANVQQFTATANSAGQIVISLSNGSVDQPEISGIEIH</sequence>
<dbReference type="Proteomes" id="UP000007113">
    <property type="component" value="Chromosome"/>
</dbReference>
<evidence type="ECO:0000313" key="13">
    <source>
        <dbReference type="Proteomes" id="UP000007113"/>
    </source>
</evidence>
<dbReference type="HOGENOM" id="CLU_013797_1_0_0"/>
<gene>
    <name evidence="12" type="ordered locus">AciX8_1157</name>
</gene>
<name>G8NWX3_GRAMM</name>
<dbReference type="InterPro" id="IPR059186">
    <property type="entry name" value="SACTE_4363"/>
</dbReference>
<dbReference type="Pfam" id="PF11721">
    <property type="entry name" value="Malectin"/>
    <property type="match status" value="1"/>
</dbReference>
<feature type="chain" id="PRO_5003513031" evidence="10">
    <location>
        <begin position="31"/>
        <end position="745"/>
    </location>
</feature>
<protein>
    <submittedName>
        <fullName evidence="12">Di-glucose binding within endoplasmic reticulum</fullName>
    </submittedName>
</protein>
<evidence type="ECO:0000256" key="4">
    <source>
        <dbReference type="ARBA" id="ARBA00022729"/>
    </source>
</evidence>
<evidence type="ECO:0000256" key="8">
    <source>
        <dbReference type="ARBA" id="ARBA00023180"/>
    </source>
</evidence>
<dbReference type="PANTHER" id="PTHR13460">
    <property type="match status" value="1"/>
</dbReference>
<dbReference type="InterPro" id="IPR039155">
    <property type="entry name" value="MLEC"/>
</dbReference>
<dbReference type="InterPro" id="IPR021720">
    <property type="entry name" value="Malectin_dom"/>
</dbReference>
<dbReference type="CDD" id="cd23669">
    <property type="entry name" value="GH55_SacteLam55A-like"/>
    <property type="match status" value="1"/>
</dbReference>
<keyword evidence="6" id="KW-1133">Transmembrane helix</keyword>
<feature type="signal peptide" evidence="10">
    <location>
        <begin position="1"/>
        <end position="30"/>
    </location>
</feature>
<evidence type="ECO:0000256" key="3">
    <source>
        <dbReference type="ARBA" id="ARBA00022692"/>
    </source>
</evidence>
<evidence type="ECO:0000256" key="2">
    <source>
        <dbReference type="ARBA" id="ARBA00009141"/>
    </source>
</evidence>
<dbReference type="eggNOG" id="COG2273">
    <property type="taxonomic scope" value="Bacteria"/>
</dbReference>
<keyword evidence="7" id="KW-0472">Membrane</keyword>
<evidence type="ECO:0000256" key="7">
    <source>
        <dbReference type="ARBA" id="ARBA00023136"/>
    </source>
</evidence>
<dbReference type="OrthoDB" id="52286at2"/>
<comment type="subcellular location">
    <subcellularLocation>
        <location evidence="1">Endoplasmic reticulum membrane</location>
        <topology evidence="1">Single-pass type I membrane protein</topology>
    </subcellularLocation>
</comment>
<dbReference type="STRING" id="682795.AciX8_1157"/>
<evidence type="ECO:0000256" key="5">
    <source>
        <dbReference type="ARBA" id="ARBA00022824"/>
    </source>
</evidence>
<reference evidence="12 13" key="1">
    <citation type="submission" date="2011-11" db="EMBL/GenBank/DDBJ databases">
        <title>Complete sequence of Granulicella mallensis MP5ACTX8.</title>
        <authorList>
            <consortium name="US DOE Joint Genome Institute"/>
            <person name="Lucas S."/>
            <person name="Copeland A."/>
            <person name="Lapidus A."/>
            <person name="Cheng J.-F."/>
            <person name="Goodwin L."/>
            <person name="Pitluck S."/>
            <person name="Peters L."/>
            <person name="Lu M."/>
            <person name="Detter J.C."/>
            <person name="Han C."/>
            <person name="Tapia R."/>
            <person name="Land M."/>
            <person name="Hauser L."/>
            <person name="Kyrpides N."/>
            <person name="Ivanova N."/>
            <person name="Mikhailova N."/>
            <person name="Pagani I."/>
            <person name="Rawat S."/>
            <person name="Mannisto M."/>
            <person name="Haggblom M."/>
            <person name="Woyke T."/>
        </authorList>
    </citation>
    <scope>NUCLEOTIDE SEQUENCE [LARGE SCALE GENOMIC DNA]</scope>
    <source>
        <strain evidence="13">ATCC BAA-1857 / DSM 23137 / MP5ACTX8</strain>
    </source>
</reference>
<dbReference type="RefSeq" id="WP_014264381.1">
    <property type="nucleotide sequence ID" value="NC_016631.1"/>
</dbReference>
<dbReference type="GO" id="GO:0030246">
    <property type="term" value="F:carbohydrate binding"/>
    <property type="evidence" value="ECO:0007669"/>
    <property type="project" value="InterPro"/>
</dbReference>
<evidence type="ECO:0000256" key="6">
    <source>
        <dbReference type="ARBA" id="ARBA00022989"/>
    </source>
</evidence>
<evidence type="ECO:0000256" key="9">
    <source>
        <dbReference type="ARBA" id="ARBA00023277"/>
    </source>
</evidence>
<proteinExistence type="inferred from homology"/>
<keyword evidence="9" id="KW-0119">Carbohydrate metabolism</keyword>
<keyword evidence="4 10" id="KW-0732">Signal</keyword>
<accession>G8NWX3</accession>
<feature type="domain" description="Malectin" evidence="11">
    <location>
        <begin position="610"/>
        <end position="742"/>
    </location>
</feature>
<dbReference type="PANTHER" id="PTHR13460:SF0">
    <property type="entry name" value="MALECTIN"/>
    <property type="match status" value="1"/>
</dbReference>
<dbReference type="EMBL" id="CP003130">
    <property type="protein sequence ID" value="AEU35501.1"/>
    <property type="molecule type" value="Genomic_DNA"/>
</dbReference>
<keyword evidence="3" id="KW-0812">Transmembrane</keyword>
<dbReference type="GO" id="GO:0016020">
    <property type="term" value="C:membrane"/>
    <property type="evidence" value="ECO:0007669"/>
    <property type="project" value="TreeGrafter"/>
</dbReference>